<evidence type="ECO:0000259" key="8">
    <source>
        <dbReference type="PROSITE" id="PS50928"/>
    </source>
</evidence>
<keyword evidence="4 7" id="KW-0812">Transmembrane</keyword>
<dbReference type="EMBL" id="FPCH01000002">
    <property type="protein sequence ID" value="SFV32060.1"/>
    <property type="molecule type" value="Genomic_DNA"/>
</dbReference>
<keyword evidence="5 7" id="KW-1133">Transmembrane helix</keyword>
<dbReference type="PROSITE" id="PS50928">
    <property type="entry name" value="ABC_TM1"/>
    <property type="match status" value="1"/>
</dbReference>
<dbReference type="Gene3D" id="1.10.3720.10">
    <property type="entry name" value="MetI-like"/>
    <property type="match status" value="1"/>
</dbReference>
<dbReference type="GO" id="GO:0005275">
    <property type="term" value="F:amine transmembrane transporter activity"/>
    <property type="evidence" value="ECO:0007669"/>
    <property type="project" value="TreeGrafter"/>
</dbReference>
<dbReference type="PANTHER" id="PTHR47737">
    <property type="entry name" value="GLYCINE BETAINE/PROLINE BETAINE TRANSPORT SYSTEM PERMEASE PROTEIN PROW"/>
    <property type="match status" value="1"/>
</dbReference>
<dbReference type="InterPro" id="IPR000515">
    <property type="entry name" value="MetI-like"/>
</dbReference>
<dbReference type="Pfam" id="PF00528">
    <property type="entry name" value="BPD_transp_1"/>
    <property type="match status" value="1"/>
</dbReference>
<evidence type="ECO:0000256" key="2">
    <source>
        <dbReference type="ARBA" id="ARBA00022448"/>
    </source>
</evidence>
<keyword evidence="3" id="KW-1003">Cell membrane</keyword>
<keyword evidence="10" id="KW-1185">Reference proteome</keyword>
<dbReference type="InterPro" id="IPR035906">
    <property type="entry name" value="MetI-like_sf"/>
</dbReference>
<accession>A0A1I7NBL9</accession>
<dbReference type="AlphaFoldDB" id="A0A1I7NBL9"/>
<dbReference type="GO" id="GO:0043190">
    <property type="term" value="C:ATP-binding cassette (ABC) transporter complex"/>
    <property type="evidence" value="ECO:0007669"/>
    <property type="project" value="TreeGrafter"/>
</dbReference>
<dbReference type="OrthoDB" id="9815258at2"/>
<evidence type="ECO:0000313" key="9">
    <source>
        <dbReference type="EMBL" id="SFV32060.1"/>
    </source>
</evidence>
<dbReference type="SUPFAM" id="SSF161098">
    <property type="entry name" value="MetI-like"/>
    <property type="match status" value="1"/>
</dbReference>
<evidence type="ECO:0000256" key="3">
    <source>
        <dbReference type="ARBA" id="ARBA00022475"/>
    </source>
</evidence>
<dbReference type="Proteomes" id="UP000199423">
    <property type="component" value="Unassembled WGS sequence"/>
</dbReference>
<dbReference type="FunFam" id="1.10.3720.10:FF:000001">
    <property type="entry name" value="Glycine betaine ABC transporter, permease"/>
    <property type="match status" value="1"/>
</dbReference>
<sequence length="284" mass="30433">MDPVSKLIAAWKIPIGQFGKSVFDFVTDYFQWLFDAISGILETVVDGTSALLLQVPPVILAVALAGFAYWLRRSKPLAIGVLIGFLFILNQGLWKETVQTLVLVVAATALSMAIGVPLGIWAAHNPRVWKVAQPLLDLMQTMPTFVYLIPILILFGLGAAPALIVTIIFAMPAPVRMTYLGLTSIPKPMLEAGESFGATKRQLLWKVELPAALPSIMAGLTQCIMLSLSMVVFATLIGAPSLGNPVNKALANRNIPLGIEAGLALVILAIILDRALSVQAGVRK</sequence>
<feature type="transmembrane region" description="Helical" evidence="7">
    <location>
        <begin position="144"/>
        <end position="170"/>
    </location>
</feature>
<dbReference type="NCBIfam" id="TIGR03416">
    <property type="entry name" value="ABC_choXWV_perm"/>
    <property type="match status" value="1"/>
</dbReference>
<gene>
    <name evidence="9" type="ORF">SAMN04488557_1476</name>
</gene>
<evidence type="ECO:0000256" key="6">
    <source>
        <dbReference type="ARBA" id="ARBA00023136"/>
    </source>
</evidence>
<evidence type="ECO:0000256" key="5">
    <source>
        <dbReference type="ARBA" id="ARBA00022989"/>
    </source>
</evidence>
<dbReference type="PANTHER" id="PTHR47737:SF1">
    <property type="entry name" value="GLYCINE BETAINE_PROLINE BETAINE TRANSPORT SYSTEM PERMEASE PROTEIN PROW"/>
    <property type="match status" value="1"/>
</dbReference>
<dbReference type="GO" id="GO:0015871">
    <property type="term" value="P:choline transport"/>
    <property type="evidence" value="ECO:0007669"/>
    <property type="project" value="TreeGrafter"/>
</dbReference>
<evidence type="ECO:0000256" key="1">
    <source>
        <dbReference type="ARBA" id="ARBA00004651"/>
    </source>
</evidence>
<proteinExistence type="inferred from homology"/>
<feature type="transmembrane region" description="Helical" evidence="7">
    <location>
        <begin position="211"/>
        <end position="237"/>
    </location>
</feature>
<dbReference type="CDD" id="cd06261">
    <property type="entry name" value="TM_PBP2"/>
    <property type="match status" value="1"/>
</dbReference>
<dbReference type="GO" id="GO:0031460">
    <property type="term" value="P:glycine betaine transport"/>
    <property type="evidence" value="ECO:0007669"/>
    <property type="project" value="UniProtKB-ARBA"/>
</dbReference>
<reference evidence="10" key="1">
    <citation type="submission" date="2016-10" db="EMBL/GenBank/DDBJ databases">
        <authorList>
            <person name="Varghese N."/>
            <person name="Submissions S."/>
        </authorList>
    </citation>
    <scope>NUCLEOTIDE SEQUENCE [LARGE SCALE GENOMIC DNA]</scope>
    <source>
        <strain evidence="10">DSM 1565</strain>
    </source>
</reference>
<keyword evidence="6 7" id="KW-0472">Membrane</keyword>
<protein>
    <submittedName>
        <fullName evidence="9">Glycine betaine/proline transport system permease protein</fullName>
    </submittedName>
</protein>
<feature type="transmembrane region" description="Helical" evidence="7">
    <location>
        <begin position="101"/>
        <end position="124"/>
    </location>
</feature>
<organism evidence="9 10">
    <name type="scientific">Hyphomicrobium facile</name>
    <dbReference type="NCBI Taxonomy" id="51670"/>
    <lineage>
        <taxon>Bacteria</taxon>
        <taxon>Pseudomonadati</taxon>
        <taxon>Pseudomonadota</taxon>
        <taxon>Alphaproteobacteria</taxon>
        <taxon>Hyphomicrobiales</taxon>
        <taxon>Hyphomicrobiaceae</taxon>
        <taxon>Hyphomicrobium</taxon>
    </lineage>
</organism>
<feature type="transmembrane region" description="Helical" evidence="7">
    <location>
        <begin position="257"/>
        <end position="276"/>
    </location>
</feature>
<evidence type="ECO:0000256" key="4">
    <source>
        <dbReference type="ARBA" id="ARBA00022692"/>
    </source>
</evidence>
<comment type="subcellular location">
    <subcellularLocation>
        <location evidence="1 7">Cell membrane</location>
        <topology evidence="1 7">Multi-pass membrane protein</topology>
    </subcellularLocation>
</comment>
<feature type="domain" description="ABC transmembrane type-1" evidence="8">
    <location>
        <begin position="97"/>
        <end position="276"/>
    </location>
</feature>
<feature type="transmembrane region" description="Helical" evidence="7">
    <location>
        <begin position="50"/>
        <end position="71"/>
    </location>
</feature>
<feature type="transmembrane region" description="Helical" evidence="7">
    <location>
        <begin position="77"/>
        <end position="94"/>
    </location>
</feature>
<evidence type="ECO:0000313" key="10">
    <source>
        <dbReference type="Proteomes" id="UP000199423"/>
    </source>
</evidence>
<keyword evidence="2 7" id="KW-0813">Transport</keyword>
<dbReference type="InterPro" id="IPR017784">
    <property type="entry name" value="ABC_transptr_choline_permease"/>
</dbReference>
<name>A0A1I7NBL9_9HYPH</name>
<dbReference type="RefSeq" id="WP_092868101.1">
    <property type="nucleotide sequence ID" value="NZ_FPCH01000002.1"/>
</dbReference>
<dbReference type="STRING" id="51670.SAMN04488557_1476"/>
<comment type="similarity">
    <text evidence="7">Belongs to the binding-protein-dependent transport system permease family.</text>
</comment>
<dbReference type="GO" id="GO:0015226">
    <property type="term" value="F:carnitine transmembrane transporter activity"/>
    <property type="evidence" value="ECO:0007669"/>
    <property type="project" value="TreeGrafter"/>
</dbReference>
<evidence type="ECO:0000256" key="7">
    <source>
        <dbReference type="RuleBase" id="RU363032"/>
    </source>
</evidence>